<dbReference type="SMART" id="SM01034">
    <property type="entry name" value="BLUF"/>
    <property type="match status" value="1"/>
</dbReference>
<dbReference type="OrthoDB" id="1122028at2"/>
<proteinExistence type="predicted"/>
<keyword evidence="3" id="KW-1185">Reference proteome</keyword>
<dbReference type="RefSeq" id="WP_093411165.1">
    <property type="nucleotide sequence ID" value="NZ_FOVL01000025.1"/>
</dbReference>
<evidence type="ECO:0000259" key="1">
    <source>
        <dbReference type="PROSITE" id="PS50925"/>
    </source>
</evidence>
<evidence type="ECO:0000313" key="3">
    <source>
        <dbReference type="Proteomes" id="UP000199153"/>
    </source>
</evidence>
<reference evidence="2 3" key="1">
    <citation type="submission" date="2016-10" db="EMBL/GenBank/DDBJ databases">
        <authorList>
            <person name="de Groot N.N."/>
        </authorList>
    </citation>
    <scope>NUCLEOTIDE SEQUENCE [LARGE SCALE GENOMIC DNA]</scope>
    <source>
        <strain evidence="2 3">DSM 17794</strain>
    </source>
</reference>
<dbReference type="Proteomes" id="UP000199153">
    <property type="component" value="Unassembled WGS sequence"/>
</dbReference>
<dbReference type="PROSITE" id="PS50925">
    <property type="entry name" value="BLUF"/>
    <property type="match status" value="1"/>
</dbReference>
<dbReference type="SUPFAM" id="SSF54975">
    <property type="entry name" value="Acylphosphatase/BLUF domain-like"/>
    <property type="match status" value="1"/>
</dbReference>
<dbReference type="EMBL" id="FOVL01000025">
    <property type="protein sequence ID" value="SFN90903.1"/>
    <property type="molecule type" value="Genomic_DNA"/>
</dbReference>
<accession>A0A1I5CVE3</accession>
<evidence type="ECO:0000313" key="2">
    <source>
        <dbReference type="EMBL" id="SFN90903.1"/>
    </source>
</evidence>
<feature type="domain" description="BLUF" evidence="1">
    <location>
        <begin position="2"/>
        <end position="93"/>
    </location>
</feature>
<gene>
    <name evidence="2" type="ORF">SAMN05660413_03025</name>
</gene>
<dbReference type="GO" id="GO:0009882">
    <property type="term" value="F:blue light photoreceptor activity"/>
    <property type="evidence" value="ECO:0007669"/>
    <property type="project" value="InterPro"/>
</dbReference>
<organism evidence="2 3">
    <name type="scientific">Salegentibacter flavus</name>
    <dbReference type="NCBI Taxonomy" id="287099"/>
    <lineage>
        <taxon>Bacteria</taxon>
        <taxon>Pseudomonadati</taxon>
        <taxon>Bacteroidota</taxon>
        <taxon>Flavobacteriia</taxon>
        <taxon>Flavobacteriales</taxon>
        <taxon>Flavobacteriaceae</taxon>
        <taxon>Salegentibacter</taxon>
    </lineage>
</organism>
<sequence>MRYAISYVSTANIDLQQQGVNDIMNETNIYNKGQEITGILLYNKRSFFQLIEGEKEIIQPLYEKIIKDSRHQDIIKFLEKPVFRPAFDGYLTDFITDSNKFDPAHLKDYLHYIEVLEPESQRSLKRVIELMMV</sequence>
<dbReference type="InterPro" id="IPR007024">
    <property type="entry name" value="BLUF_domain"/>
</dbReference>
<name>A0A1I5CVE3_9FLAO</name>
<dbReference type="GO" id="GO:0071949">
    <property type="term" value="F:FAD binding"/>
    <property type="evidence" value="ECO:0007669"/>
    <property type="project" value="InterPro"/>
</dbReference>
<dbReference type="Pfam" id="PF04940">
    <property type="entry name" value="BLUF"/>
    <property type="match status" value="1"/>
</dbReference>
<protein>
    <submittedName>
        <fullName evidence="2">Sensors of blue-light using FAD</fullName>
    </submittedName>
</protein>
<dbReference type="AlphaFoldDB" id="A0A1I5CVE3"/>
<dbReference type="Gene3D" id="3.30.70.100">
    <property type="match status" value="1"/>
</dbReference>
<dbReference type="InterPro" id="IPR036046">
    <property type="entry name" value="Acylphosphatase-like_dom_sf"/>
</dbReference>